<name>A0A0F9E718_9ZZZZ</name>
<accession>A0A0F9E718</accession>
<dbReference type="GO" id="GO:0003677">
    <property type="term" value="F:DNA binding"/>
    <property type="evidence" value="ECO:0007669"/>
    <property type="project" value="InterPro"/>
</dbReference>
<protein>
    <submittedName>
        <fullName evidence="2">Uncharacterized protein</fullName>
    </submittedName>
</protein>
<evidence type="ECO:0000313" key="2">
    <source>
        <dbReference type="EMBL" id="KKL69783.1"/>
    </source>
</evidence>
<sequence>MSWLNKVSLKRFFKRKPKVVKGQPISVANALGQAGIGVDQLAKTGSKKKRGRPKKIDKKKPGRPRKIEKKKPGRPRKIEKKKRGRPRKIDKKQ</sequence>
<gene>
    <name evidence="2" type="ORF">LCGC14_2111470</name>
</gene>
<dbReference type="SMART" id="SM00384">
    <property type="entry name" value="AT_hook"/>
    <property type="match status" value="3"/>
</dbReference>
<dbReference type="InterPro" id="IPR017956">
    <property type="entry name" value="AT_hook_DNA-bd_motif"/>
</dbReference>
<comment type="caution">
    <text evidence="2">The sequence shown here is derived from an EMBL/GenBank/DDBJ whole genome shotgun (WGS) entry which is preliminary data.</text>
</comment>
<reference evidence="2" key="1">
    <citation type="journal article" date="2015" name="Nature">
        <title>Complex archaea that bridge the gap between prokaryotes and eukaryotes.</title>
        <authorList>
            <person name="Spang A."/>
            <person name="Saw J.H."/>
            <person name="Jorgensen S.L."/>
            <person name="Zaremba-Niedzwiedzka K."/>
            <person name="Martijn J."/>
            <person name="Lind A.E."/>
            <person name="van Eijk R."/>
            <person name="Schleper C."/>
            <person name="Guy L."/>
            <person name="Ettema T.J."/>
        </authorList>
    </citation>
    <scope>NUCLEOTIDE SEQUENCE</scope>
</reference>
<feature type="region of interest" description="Disordered" evidence="1">
    <location>
        <begin position="33"/>
        <end position="93"/>
    </location>
</feature>
<dbReference type="AlphaFoldDB" id="A0A0F9E718"/>
<organism evidence="2">
    <name type="scientific">marine sediment metagenome</name>
    <dbReference type="NCBI Taxonomy" id="412755"/>
    <lineage>
        <taxon>unclassified sequences</taxon>
        <taxon>metagenomes</taxon>
        <taxon>ecological metagenomes</taxon>
    </lineage>
</organism>
<dbReference type="EMBL" id="LAZR01026104">
    <property type="protein sequence ID" value="KKL69783.1"/>
    <property type="molecule type" value="Genomic_DNA"/>
</dbReference>
<dbReference type="PRINTS" id="PR00929">
    <property type="entry name" value="ATHOOK"/>
</dbReference>
<feature type="compositionally biased region" description="Basic residues" evidence="1">
    <location>
        <begin position="45"/>
        <end position="93"/>
    </location>
</feature>
<evidence type="ECO:0000256" key="1">
    <source>
        <dbReference type="SAM" id="MobiDB-lite"/>
    </source>
</evidence>
<proteinExistence type="predicted"/>